<evidence type="ECO:0000259" key="1">
    <source>
        <dbReference type="Pfam" id="PF03623"/>
    </source>
</evidence>
<dbReference type="OrthoDB" id="9976756at2759"/>
<accession>E9FV06</accession>
<dbReference type="KEGG" id="dpx:DAPPUDRAFT_311214"/>
<sequence length="56" mass="6258">MAHKVFNKDMAELVSALKLAERYSNTTLDNKYRKNSRTRLSAGCSAADNTYQISSS</sequence>
<dbReference type="GO" id="GO:0007172">
    <property type="term" value="P:signal complex assembly"/>
    <property type="evidence" value="ECO:0007669"/>
    <property type="project" value="InterPro"/>
</dbReference>
<gene>
    <name evidence="2" type="ORF">DAPPUDRAFT_311214</name>
</gene>
<name>E9FV06_DAPPU</name>
<dbReference type="InterPro" id="IPR036137">
    <property type="entry name" value="Focal_adhe_kin_target_dom_sf"/>
</dbReference>
<keyword evidence="3" id="KW-1185">Reference proteome</keyword>
<dbReference type="InterPro" id="IPR005189">
    <property type="entry name" value="Focal_adhesion_kin_target_dom"/>
</dbReference>
<feature type="domain" description="Focal AT" evidence="1">
    <location>
        <begin position="1"/>
        <end position="35"/>
    </location>
</feature>
<dbReference type="GO" id="GO:0005925">
    <property type="term" value="C:focal adhesion"/>
    <property type="evidence" value="ECO:0007669"/>
    <property type="project" value="InterPro"/>
</dbReference>
<dbReference type="InParanoid" id="E9FV06"/>
<proteinExistence type="predicted"/>
<dbReference type="EMBL" id="GL732525">
    <property type="protein sequence ID" value="EFX88815.1"/>
    <property type="molecule type" value="Genomic_DNA"/>
</dbReference>
<dbReference type="GO" id="GO:0004713">
    <property type="term" value="F:protein tyrosine kinase activity"/>
    <property type="evidence" value="ECO:0007669"/>
    <property type="project" value="InterPro"/>
</dbReference>
<dbReference type="Pfam" id="PF03623">
    <property type="entry name" value="Focal_AT"/>
    <property type="match status" value="1"/>
</dbReference>
<organism evidence="2 3">
    <name type="scientific">Daphnia pulex</name>
    <name type="common">Water flea</name>
    <dbReference type="NCBI Taxonomy" id="6669"/>
    <lineage>
        <taxon>Eukaryota</taxon>
        <taxon>Metazoa</taxon>
        <taxon>Ecdysozoa</taxon>
        <taxon>Arthropoda</taxon>
        <taxon>Crustacea</taxon>
        <taxon>Branchiopoda</taxon>
        <taxon>Diplostraca</taxon>
        <taxon>Cladocera</taxon>
        <taxon>Anomopoda</taxon>
        <taxon>Daphniidae</taxon>
        <taxon>Daphnia</taxon>
    </lineage>
</organism>
<dbReference type="AlphaFoldDB" id="E9FV06"/>
<evidence type="ECO:0000313" key="2">
    <source>
        <dbReference type="EMBL" id="EFX88815.1"/>
    </source>
</evidence>
<protein>
    <recommendedName>
        <fullName evidence="1">Focal AT domain-containing protein</fullName>
    </recommendedName>
</protein>
<dbReference type="Proteomes" id="UP000000305">
    <property type="component" value="Unassembled WGS sequence"/>
</dbReference>
<reference evidence="2 3" key="1">
    <citation type="journal article" date="2011" name="Science">
        <title>The ecoresponsive genome of Daphnia pulex.</title>
        <authorList>
            <person name="Colbourne J.K."/>
            <person name="Pfrender M.E."/>
            <person name="Gilbert D."/>
            <person name="Thomas W.K."/>
            <person name="Tucker A."/>
            <person name="Oakley T.H."/>
            <person name="Tokishita S."/>
            <person name="Aerts A."/>
            <person name="Arnold G.J."/>
            <person name="Basu M.K."/>
            <person name="Bauer D.J."/>
            <person name="Caceres C.E."/>
            <person name="Carmel L."/>
            <person name="Casola C."/>
            <person name="Choi J.H."/>
            <person name="Detter J.C."/>
            <person name="Dong Q."/>
            <person name="Dusheyko S."/>
            <person name="Eads B.D."/>
            <person name="Frohlich T."/>
            <person name="Geiler-Samerotte K.A."/>
            <person name="Gerlach D."/>
            <person name="Hatcher P."/>
            <person name="Jogdeo S."/>
            <person name="Krijgsveld J."/>
            <person name="Kriventseva E.V."/>
            <person name="Kultz D."/>
            <person name="Laforsch C."/>
            <person name="Lindquist E."/>
            <person name="Lopez J."/>
            <person name="Manak J.R."/>
            <person name="Muller J."/>
            <person name="Pangilinan J."/>
            <person name="Patwardhan R.P."/>
            <person name="Pitluck S."/>
            <person name="Pritham E.J."/>
            <person name="Rechtsteiner A."/>
            <person name="Rho M."/>
            <person name="Rogozin I.B."/>
            <person name="Sakarya O."/>
            <person name="Salamov A."/>
            <person name="Schaack S."/>
            <person name="Shapiro H."/>
            <person name="Shiga Y."/>
            <person name="Skalitzky C."/>
            <person name="Smith Z."/>
            <person name="Souvorov A."/>
            <person name="Sung W."/>
            <person name="Tang Z."/>
            <person name="Tsuchiya D."/>
            <person name="Tu H."/>
            <person name="Vos H."/>
            <person name="Wang M."/>
            <person name="Wolf Y.I."/>
            <person name="Yamagata H."/>
            <person name="Yamada T."/>
            <person name="Ye Y."/>
            <person name="Shaw J.R."/>
            <person name="Andrews J."/>
            <person name="Crease T.J."/>
            <person name="Tang H."/>
            <person name="Lucas S.M."/>
            <person name="Robertson H.M."/>
            <person name="Bork P."/>
            <person name="Koonin E.V."/>
            <person name="Zdobnov E.M."/>
            <person name="Grigoriev I.V."/>
            <person name="Lynch M."/>
            <person name="Boore J.L."/>
        </authorList>
    </citation>
    <scope>NUCLEOTIDE SEQUENCE [LARGE SCALE GENOMIC DNA]</scope>
</reference>
<dbReference type="HOGENOM" id="CLU_3016300_0_0_1"/>
<dbReference type="Gene3D" id="1.20.120.330">
    <property type="entry name" value="Nucleotidyltransferases domain 2"/>
    <property type="match status" value="1"/>
</dbReference>
<dbReference type="SUPFAM" id="SSF68993">
    <property type="entry name" value="FAT domain of focal adhesion kinase"/>
    <property type="match status" value="1"/>
</dbReference>
<evidence type="ECO:0000313" key="3">
    <source>
        <dbReference type="Proteomes" id="UP000000305"/>
    </source>
</evidence>